<sequence>MNISREVKTGLLAVIAIALLIFGYSFLKGNNLLNNDRTYYAIYDNVEGLSQGSNVTINGLVVGKVLSIDFADSRGDLLVTFNVQNDFQFSKNSKAQIYGGGLIGGKNLSIVPDYERGDVAESGDTLQGTIDEGIFELVNERLTPLQAKVEEVINSTDSVLVGVSDVLDKKTRKNLRETIEQISQTAANFNQASNSLNKLLADNDQKLTRTFTNLDEMSANFNKVSDSLSKVDVNALVMRMESVLADFESISSKIENGEGTLGQFINDDKMYNNLERATKQMEELMQDIKLNPKRYVHFSVFGKNPGPYEEPKDSLR</sequence>
<dbReference type="EMBL" id="FQXT01000006">
    <property type="protein sequence ID" value="SHI23874.1"/>
    <property type="molecule type" value="Genomic_DNA"/>
</dbReference>
<dbReference type="Gene3D" id="1.10.287.950">
    <property type="entry name" value="Methyl-accepting chemotaxis protein"/>
    <property type="match status" value="1"/>
</dbReference>
<organism evidence="4 5">
    <name type="scientific">Leeuwenhoekiella palythoae</name>
    <dbReference type="NCBI Taxonomy" id="573501"/>
    <lineage>
        <taxon>Bacteria</taxon>
        <taxon>Pseudomonadati</taxon>
        <taxon>Bacteroidota</taxon>
        <taxon>Flavobacteriia</taxon>
        <taxon>Flavobacteriales</taxon>
        <taxon>Flavobacteriaceae</taxon>
        <taxon>Leeuwenhoekiella</taxon>
    </lineage>
</organism>
<evidence type="ECO:0000259" key="2">
    <source>
        <dbReference type="Pfam" id="PF02470"/>
    </source>
</evidence>
<dbReference type="PANTHER" id="PTHR33371:SF4">
    <property type="entry name" value="INTERMEMBRANE PHOSPHOLIPID TRANSPORT SYSTEM BINDING PROTEIN MLAD"/>
    <property type="match status" value="1"/>
</dbReference>
<evidence type="ECO:0000313" key="6">
    <source>
        <dbReference type="Proteomes" id="UP000290037"/>
    </source>
</evidence>
<reference evidence="4" key="2">
    <citation type="submission" date="2016-11" db="EMBL/GenBank/DDBJ databases">
        <authorList>
            <person name="Jaros S."/>
            <person name="Januszkiewicz K."/>
            <person name="Wedrychowicz H."/>
        </authorList>
    </citation>
    <scope>NUCLEOTIDE SEQUENCE [LARGE SCALE GENOMIC DNA]</scope>
    <source>
        <strain evidence="4">DSM 19859</strain>
    </source>
</reference>
<gene>
    <name evidence="3" type="ORF">DSM01_2845</name>
    <name evidence="4" type="ORF">SAMN04487999_3092</name>
</gene>
<dbReference type="InterPro" id="IPR052336">
    <property type="entry name" value="MlaD_Phospholipid_Transporter"/>
</dbReference>
<keyword evidence="1" id="KW-0472">Membrane</keyword>
<dbReference type="Proteomes" id="UP000184240">
    <property type="component" value="Unassembled WGS sequence"/>
</dbReference>
<proteinExistence type="predicted"/>
<dbReference type="EMBL" id="QOVN01000006">
    <property type="protein sequence ID" value="RXG27727.1"/>
    <property type="molecule type" value="Genomic_DNA"/>
</dbReference>
<evidence type="ECO:0000256" key="1">
    <source>
        <dbReference type="SAM" id="Phobius"/>
    </source>
</evidence>
<evidence type="ECO:0000313" key="5">
    <source>
        <dbReference type="Proteomes" id="UP000184240"/>
    </source>
</evidence>
<reference evidence="3 6" key="3">
    <citation type="submission" date="2018-07" db="EMBL/GenBank/DDBJ databases">
        <title>Leeuwenhoekiella genomics.</title>
        <authorList>
            <person name="Tahon G."/>
            <person name="Willems A."/>
        </authorList>
    </citation>
    <scope>NUCLEOTIDE SEQUENCE [LARGE SCALE GENOMIC DNA]</scope>
    <source>
        <strain evidence="3 6">LMG 24856</strain>
    </source>
</reference>
<dbReference type="RefSeq" id="WP_072984573.1">
    <property type="nucleotide sequence ID" value="NZ_CAXPJH010000002.1"/>
</dbReference>
<evidence type="ECO:0000313" key="4">
    <source>
        <dbReference type="EMBL" id="SHI23874.1"/>
    </source>
</evidence>
<dbReference type="Proteomes" id="UP000290037">
    <property type="component" value="Unassembled WGS sequence"/>
</dbReference>
<dbReference type="PANTHER" id="PTHR33371">
    <property type="entry name" value="INTERMEMBRANE PHOSPHOLIPID TRANSPORT SYSTEM BINDING PROTEIN MLAD-RELATED"/>
    <property type="match status" value="1"/>
</dbReference>
<dbReference type="Pfam" id="PF02470">
    <property type="entry name" value="MlaD"/>
    <property type="match status" value="1"/>
</dbReference>
<name>A0A1M5ZIB8_9FLAO</name>
<keyword evidence="1" id="KW-1133">Transmembrane helix</keyword>
<dbReference type="STRING" id="573501.SAMN04487999_3092"/>
<dbReference type="OrthoDB" id="9769132at2"/>
<accession>A0A1M5ZIB8</accession>
<keyword evidence="1" id="KW-0812">Transmembrane</keyword>
<feature type="transmembrane region" description="Helical" evidence="1">
    <location>
        <begin position="7"/>
        <end position="27"/>
    </location>
</feature>
<dbReference type="AlphaFoldDB" id="A0A1M5ZIB8"/>
<reference evidence="5" key="1">
    <citation type="submission" date="2016-11" db="EMBL/GenBank/DDBJ databases">
        <authorList>
            <person name="Varghese N."/>
            <person name="Submissions S."/>
        </authorList>
    </citation>
    <scope>NUCLEOTIDE SEQUENCE [LARGE SCALE GENOMIC DNA]</scope>
    <source>
        <strain evidence="5">DSM 19859</strain>
    </source>
</reference>
<feature type="domain" description="Mce/MlaD" evidence="2">
    <location>
        <begin position="37"/>
        <end position="112"/>
    </location>
</feature>
<dbReference type="InterPro" id="IPR003399">
    <property type="entry name" value="Mce/MlaD"/>
</dbReference>
<keyword evidence="6" id="KW-1185">Reference proteome</keyword>
<protein>
    <submittedName>
        <fullName evidence="4">Phospholipid/cholesterol/gamma-HCH transport system substrate-binding protein</fullName>
    </submittedName>
</protein>
<evidence type="ECO:0000313" key="3">
    <source>
        <dbReference type="EMBL" id="RXG27727.1"/>
    </source>
</evidence>